<proteinExistence type="predicted"/>
<dbReference type="Gene3D" id="1.20.5.810">
    <property type="entry name" value="AhpD-like"/>
    <property type="match status" value="1"/>
</dbReference>
<accession>A0A9Q0YRC0</accession>
<evidence type="ECO:0000313" key="2">
    <source>
        <dbReference type="EMBL" id="KAJ8026100.1"/>
    </source>
</evidence>
<protein>
    <recommendedName>
        <fullName evidence="1">Carboxymuconolactone decarboxylase-like domain-containing protein</fullName>
    </recommendedName>
</protein>
<dbReference type="InterPro" id="IPR010195">
    <property type="entry name" value="Uncharacterised_peroxidase-rel"/>
</dbReference>
<dbReference type="InterPro" id="IPR004675">
    <property type="entry name" value="AhpD_core"/>
</dbReference>
<dbReference type="GO" id="GO:0051920">
    <property type="term" value="F:peroxiredoxin activity"/>
    <property type="evidence" value="ECO:0007669"/>
    <property type="project" value="InterPro"/>
</dbReference>
<dbReference type="PANTHER" id="PTHR35446">
    <property type="entry name" value="SI:CH211-175M2.5"/>
    <property type="match status" value="1"/>
</dbReference>
<dbReference type="SUPFAM" id="SSF69118">
    <property type="entry name" value="AhpD-like"/>
    <property type="match status" value="1"/>
</dbReference>
<reference evidence="2" key="1">
    <citation type="submission" date="2021-10" db="EMBL/GenBank/DDBJ databases">
        <title>Tropical sea cucumber genome reveals ecological adaptation and Cuvierian tubules defense mechanism.</title>
        <authorList>
            <person name="Chen T."/>
        </authorList>
    </citation>
    <scope>NUCLEOTIDE SEQUENCE</scope>
    <source>
        <strain evidence="2">Nanhai2018</strain>
        <tissue evidence="2">Muscle</tissue>
    </source>
</reference>
<organism evidence="2 3">
    <name type="scientific">Holothuria leucospilota</name>
    <name type="common">Black long sea cucumber</name>
    <name type="synonym">Mertensiothuria leucospilota</name>
    <dbReference type="NCBI Taxonomy" id="206669"/>
    <lineage>
        <taxon>Eukaryota</taxon>
        <taxon>Metazoa</taxon>
        <taxon>Echinodermata</taxon>
        <taxon>Eleutherozoa</taxon>
        <taxon>Echinozoa</taxon>
        <taxon>Holothuroidea</taxon>
        <taxon>Aspidochirotacea</taxon>
        <taxon>Aspidochirotida</taxon>
        <taxon>Holothuriidae</taxon>
        <taxon>Holothuria</taxon>
    </lineage>
</organism>
<dbReference type="Gene3D" id="1.20.1290.10">
    <property type="entry name" value="AhpD-like"/>
    <property type="match status" value="1"/>
</dbReference>
<name>A0A9Q0YRC0_HOLLE</name>
<dbReference type="NCBIfam" id="TIGR00778">
    <property type="entry name" value="ahpD_dom"/>
    <property type="match status" value="1"/>
</dbReference>
<feature type="domain" description="Carboxymuconolactone decarboxylase-like" evidence="1">
    <location>
        <begin position="99"/>
        <end position="154"/>
    </location>
</feature>
<keyword evidence="3" id="KW-1185">Reference proteome</keyword>
<dbReference type="NCBIfam" id="TIGR01926">
    <property type="entry name" value="peroxid_rel"/>
    <property type="match status" value="1"/>
</dbReference>
<comment type="caution">
    <text evidence="2">The sequence shown here is derived from an EMBL/GenBank/DDBJ whole genome shotgun (WGS) entry which is preliminary data.</text>
</comment>
<dbReference type="Pfam" id="PF02627">
    <property type="entry name" value="CMD"/>
    <property type="match status" value="1"/>
</dbReference>
<gene>
    <name evidence="2" type="ORF">HOLleu_33841</name>
</gene>
<dbReference type="Proteomes" id="UP001152320">
    <property type="component" value="Chromosome 17"/>
</dbReference>
<evidence type="ECO:0000313" key="3">
    <source>
        <dbReference type="Proteomes" id="UP001152320"/>
    </source>
</evidence>
<dbReference type="OrthoDB" id="10040445at2759"/>
<dbReference type="EMBL" id="JAIZAY010000017">
    <property type="protein sequence ID" value="KAJ8026100.1"/>
    <property type="molecule type" value="Genomic_DNA"/>
</dbReference>
<dbReference type="AlphaFoldDB" id="A0A9Q0YRC0"/>
<dbReference type="PANTHER" id="PTHR35446:SF2">
    <property type="entry name" value="CARBOXYMUCONOLACTONE DECARBOXYLASE-LIKE DOMAIN-CONTAINING PROTEIN"/>
    <property type="match status" value="1"/>
</dbReference>
<dbReference type="InterPro" id="IPR029032">
    <property type="entry name" value="AhpD-like"/>
</dbReference>
<sequence>MAMQVSRFTVRFGAKYFKLSRHLQREFGLPSIGPGRWHSGLQCSNHSQRYFSSDSEAPPCRYQFPERASLPDDIKKVIDEVEEKAGFVPNVFSKLSRRPDEFRAFFMFEKALMSKETGNLTKADREMIVVATSSRNKCLYCIIAHGALLRIYSKNPVIADQIAANWRTADIDDRQRAILSFAMKVCEGEELEEDDFNLLKKHGLDEEDAYDIGAITALFAMSNRLANVTMLRPNKEFYLMGRVPKEKK</sequence>
<dbReference type="InterPro" id="IPR003779">
    <property type="entry name" value="CMD-like"/>
</dbReference>
<evidence type="ECO:0000259" key="1">
    <source>
        <dbReference type="Pfam" id="PF02627"/>
    </source>
</evidence>